<sequence>MRLGEYLALAGRRLQKAGADSPRLCAQVLAENLLGLSRLECVLATRRELDSREIAALDALVDRRAAGEPLAHITGHKEFYGLDFLVTPQTLIPRPETELLVDTALELLPDPQGELRFADLGAGCGCIGLALARCRPRWRGLALDLSAEALTVTLANAQRLELAHRVRPVRADLFAPPLRPASLDLVVSNPPYVAPGERSRVMAEVLRFEPHTALFSPQNGLAHLDAATQAATRSLRPGGLLLLEHGDRQGEAVRGLLVQAGFAAPQTRRDLAGLERCTLGRKAAL</sequence>
<dbReference type="AlphaFoldDB" id="A0A6H3F6N1"/>
<feature type="domain" description="Release factor glutamine methyltransferase N-terminal" evidence="7">
    <location>
        <begin position="5"/>
        <end position="75"/>
    </location>
</feature>
<dbReference type="InterPro" id="IPR029063">
    <property type="entry name" value="SAM-dependent_MTases_sf"/>
</dbReference>
<dbReference type="NCBIfam" id="TIGR03534">
    <property type="entry name" value="RF_mod_PrmC"/>
    <property type="match status" value="1"/>
</dbReference>
<dbReference type="EMBL" id="SIXC01000017">
    <property type="protein sequence ID" value="TBH78245.1"/>
    <property type="molecule type" value="Genomic_DNA"/>
</dbReference>
<evidence type="ECO:0000256" key="2">
    <source>
        <dbReference type="ARBA" id="ARBA00022679"/>
    </source>
</evidence>
<dbReference type="InterPro" id="IPR019874">
    <property type="entry name" value="RF_methyltr_PrmC"/>
</dbReference>
<reference evidence="8 9" key="1">
    <citation type="submission" date="2018-12" db="EMBL/GenBank/DDBJ databases">
        <title>First genome draft of Desulfovibrio legallis sp. nov.</title>
        <authorList>
            <person name="Ben Dhia O."/>
            <person name="Najjari A."/>
            <person name="Ferjani R."/>
            <person name="Fhoula I."/>
            <person name="Fardeau M.-L."/>
            <person name="Boudabbous A."/>
            <person name="Ouzari H.I."/>
        </authorList>
    </citation>
    <scope>NUCLEOTIDE SEQUENCE [LARGE SCALE GENOMIC DNA]</scope>
    <source>
        <strain evidence="8 9">H1T</strain>
    </source>
</reference>
<name>A0A6H3F6N1_9BACT</name>
<organism evidence="8 9">
    <name type="scientific">Desulfovibrio legallii</name>
    <dbReference type="NCBI Taxonomy" id="571438"/>
    <lineage>
        <taxon>Bacteria</taxon>
        <taxon>Pseudomonadati</taxon>
        <taxon>Thermodesulfobacteriota</taxon>
        <taxon>Desulfovibrionia</taxon>
        <taxon>Desulfovibrionales</taxon>
        <taxon>Desulfovibrionaceae</taxon>
        <taxon>Desulfovibrio</taxon>
    </lineage>
</organism>
<keyword evidence="3 5" id="KW-0949">S-adenosyl-L-methionine</keyword>
<dbReference type="PANTHER" id="PTHR18895:SF74">
    <property type="entry name" value="MTRF1L RELEASE FACTOR GLUTAMINE METHYLTRANSFERASE"/>
    <property type="match status" value="1"/>
</dbReference>
<dbReference type="PROSITE" id="PS00092">
    <property type="entry name" value="N6_MTASE"/>
    <property type="match status" value="1"/>
</dbReference>
<evidence type="ECO:0000256" key="3">
    <source>
        <dbReference type="ARBA" id="ARBA00022691"/>
    </source>
</evidence>
<dbReference type="InterPro" id="IPR007848">
    <property type="entry name" value="Small_mtfrase_dom"/>
</dbReference>
<accession>A0A6H3F6N1</accession>
<evidence type="ECO:0000259" key="6">
    <source>
        <dbReference type="Pfam" id="PF05175"/>
    </source>
</evidence>
<feature type="binding site" evidence="5">
    <location>
        <begin position="121"/>
        <end position="125"/>
    </location>
    <ligand>
        <name>S-adenosyl-L-methionine</name>
        <dbReference type="ChEBI" id="CHEBI:59789"/>
    </ligand>
</feature>
<evidence type="ECO:0000259" key="7">
    <source>
        <dbReference type="Pfam" id="PF17827"/>
    </source>
</evidence>
<keyword evidence="1 5" id="KW-0489">Methyltransferase</keyword>
<comment type="catalytic activity">
    <reaction evidence="4 5">
        <text>L-glutaminyl-[peptide chain release factor] + S-adenosyl-L-methionine = N(5)-methyl-L-glutaminyl-[peptide chain release factor] + S-adenosyl-L-homocysteine + H(+)</text>
        <dbReference type="Rhea" id="RHEA:42896"/>
        <dbReference type="Rhea" id="RHEA-COMP:10271"/>
        <dbReference type="Rhea" id="RHEA-COMP:10272"/>
        <dbReference type="ChEBI" id="CHEBI:15378"/>
        <dbReference type="ChEBI" id="CHEBI:30011"/>
        <dbReference type="ChEBI" id="CHEBI:57856"/>
        <dbReference type="ChEBI" id="CHEBI:59789"/>
        <dbReference type="ChEBI" id="CHEBI:61891"/>
        <dbReference type="EC" id="2.1.1.297"/>
    </reaction>
</comment>
<dbReference type="GO" id="GO:0003676">
    <property type="term" value="F:nucleic acid binding"/>
    <property type="evidence" value="ECO:0007669"/>
    <property type="project" value="InterPro"/>
</dbReference>
<dbReference type="Pfam" id="PF05175">
    <property type="entry name" value="MTS"/>
    <property type="match status" value="1"/>
</dbReference>
<evidence type="ECO:0000256" key="5">
    <source>
        <dbReference type="HAMAP-Rule" id="MF_02126"/>
    </source>
</evidence>
<dbReference type="Proteomes" id="UP000292919">
    <property type="component" value="Unassembled WGS sequence"/>
</dbReference>
<dbReference type="RefSeq" id="WP_118230539.1">
    <property type="nucleotide sequence ID" value="NZ_DBFBQU010000047.1"/>
</dbReference>
<keyword evidence="9" id="KW-1185">Reference proteome</keyword>
<comment type="function">
    <text evidence="5">Methylates the class 1 translation termination release factors RF1/PrfA and RF2/PrfB on the glutamine residue of the universally conserved GGQ motif.</text>
</comment>
<feature type="binding site" evidence="5">
    <location>
        <position position="144"/>
    </location>
    <ligand>
        <name>S-adenosyl-L-methionine</name>
        <dbReference type="ChEBI" id="CHEBI:59789"/>
    </ligand>
</feature>
<dbReference type="NCBIfam" id="TIGR00536">
    <property type="entry name" value="hemK_fam"/>
    <property type="match status" value="1"/>
</dbReference>
<dbReference type="PANTHER" id="PTHR18895">
    <property type="entry name" value="HEMK METHYLTRANSFERASE"/>
    <property type="match status" value="1"/>
</dbReference>
<comment type="caution">
    <text evidence="8">The sequence shown here is derived from an EMBL/GenBank/DDBJ whole genome shotgun (WGS) entry which is preliminary data.</text>
</comment>
<dbReference type="InterPro" id="IPR002052">
    <property type="entry name" value="DNA_methylase_N6_adenine_CS"/>
</dbReference>
<dbReference type="Gene3D" id="1.10.8.10">
    <property type="entry name" value="DNA helicase RuvA subunit, C-terminal domain"/>
    <property type="match status" value="1"/>
</dbReference>
<evidence type="ECO:0000313" key="9">
    <source>
        <dbReference type="Proteomes" id="UP000292919"/>
    </source>
</evidence>
<evidence type="ECO:0000256" key="1">
    <source>
        <dbReference type="ARBA" id="ARBA00022603"/>
    </source>
</evidence>
<dbReference type="GO" id="GO:0032259">
    <property type="term" value="P:methylation"/>
    <property type="evidence" value="ECO:0007669"/>
    <property type="project" value="UniProtKB-KW"/>
</dbReference>
<dbReference type="CDD" id="cd02440">
    <property type="entry name" value="AdoMet_MTases"/>
    <property type="match status" value="1"/>
</dbReference>
<dbReference type="Pfam" id="PF17827">
    <property type="entry name" value="PrmC_N"/>
    <property type="match status" value="1"/>
</dbReference>
<dbReference type="SUPFAM" id="SSF53335">
    <property type="entry name" value="S-adenosyl-L-methionine-dependent methyltransferases"/>
    <property type="match status" value="1"/>
</dbReference>
<dbReference type="Gene3D" id="3.40.50.150">
    <property type="entry name" value="Vaccinia Virus protein VP39"/>
    <property type="match status" value="1"/>
</dbReference>
<gene>
    <name evidence="5 8" type="primary">prmC</name>
    <name evidence="8" type="ORF">EB812_11025</name>
</gene>
<feature type="domain" description="Methyltransferase small" evidence="6">
    <location>
        <begin position="108"/>
        <end position="202"/>
    </location>
</feature>
<keyword evidence="2 5" id="KW-0808">Transferase</keyword>
<dbReference type="HAMAP" id="MF_02126">
    <property type="entry name" value="RF_methyltr_PrmC"/>
    <property type="match status" value="1"/>
</dbReference>
<dbReference type="InterPro" id="IPR050320">
    <property type="entry name" value="N5-glutamine_MTase"/>
</dbReference>
<proteinExistence type="inferred from homology"/>
<comment type="similarity">
    <text evidence="5">Belongs to the protein N5-glutamine methyltransferase family. PrmC subfamily.</text>
</comment>
<comment type="caution">
    <text evidence="5">Lacks conserved residue(s) required for the propagation of feature annotation.</text>
</comment>
<dbReference type="InterPro" id="IPR004556">
    <property type="entry name" value="HemK-like"/>
</dbReference>
<dbReference type="InterPro" id="IPR040758">
    <property type="entry name" value="PrmC_N"/>
</dbReference>
<evidence type="ECO:0000256" key="4">
    <source>
        <dbReference type="ARBA" id="ARBA00048391"/>
    </source>
</evidence>
<evidence type="ECO:0000313" key="8">
    <source>
        <dbReference type="EMBL" id="TBH78245.1"/>
    </source>
</evidence>
<dbReference type="EC" id="2.1.1.297" evidence="5"/>
<protein>
    <recommendedName>
        <fullName evidence="5">Release factor glutamine methyltransferase</fullName>
        <shortName evidence="5">RF MTase</shortName>
        <ecNumber evidence="5">2.1.1.297</ecNumber>
    </recommendedName>
    <alternativeName>
        <fullName evidence="5">N5-glutamine methyltransferase PrmC</fullName>
    </alternativeName>
    <alternativeName>
        <fullName evidence="5">Protein-(glutamine-N5) MTase PrmC</fullName>
    </alternativeName>
    <alternativeName>
        <fullName evidence="5">Protein-glutamine N-methyltransferase PrmC</fullName>
    </alternativeName>
</protein>
<dbReference type="GO" id="GO:0102559">
    <property type="term" value="F:peptide chain release factor N(5)-glutamine methyltransferase activity"/>
    <property type="evidence" value="ECO:0007669"/>
    <property type="project" value="UniProtKB-EC"/>
</dbReference>
<feature type="binding site" evidence="5">
    <location>
        <begin position="189"/>
        <end position="192"/>
    </location>
    <ligand>
        <name>substrate</name>
    </ligand>
</feature>
<feature type="binding site" evidence="5">
    <location>
        <position position="189"/>
    </location>
    <ligand>
        <name>S-adenosyl-L-methionine</name>
        <dbReference type="ChEBI" id="CHEBI:59789"/>
    </ligand>
</feature>